<dbReference type="EC" id="4.1.1.49" evidence="3 10"/>
<keyword evidence="4 10" id="KW-0312">Gluconeogenesis</keyword>
<keyword evidence="10" id="KW-0479">Metal-binding</keyword>
<feature type="binding site" evidence="10">
    <location>
        <position position="199"/>
    </location>
    <ligand>
        <name>substrate</name>
    </ligand>
</feature>
<protein>
    <recommendedName>
        <fullName evidence="3 10">Phosphoenolpyruvate carboxykinase (ATP)</fullName>
        <shortName evidence="10">PCK</shortName>
        <shortName evidence="10">PEP carboxykinase</shortName>
        <shortName evidence="10">PEPCK</shortName>
        <ecNumber evidence="3 10">4.1.1.49</ecNumber>
    </recommendedName>
</protein>
<evidence type="ECO:0000256" key="2">
    <source>
        <dbReference type="ARBA" id="ARBA00006052"/>
    </source>
</evidence>
<dbReference type="CDD" id="cd00484">
    <property type="entry name" value="PEPCK_ATP"/>
    <property type="match status" value="1"/>
</dbReference>
<dbReference type="PIRSF" id="PIRSF006294">
    <property type="entry name" value="PEP_crbxkin"/>
    <property type="match status" value="1"/>
</dbReference>
<feature type="binding site" evidence="10">
    <location>
        <position position="283"/>
    </location>
    <ligand>
        <name>ATP</name>
        <dbReference type="ChEBI" id="CHEBI:30616"/>
    </ligand>
</feature>
<proteinExistence type="inferred from homology"/>
<comment type="similarity">
    <text evidence="2 10">Belongs to the phosphoenolpyruvate carboxykinase (ATP) family.</text>
</comment>
<keyword evidence="12" id="KW-1185">Reference proteome</keyword>
<sequence>MTMMMSRKALEEYGLVNLGTINWNLSPAVLIEHALTRQEGLLAANGALSATTGVHTGRSPKDKFIVSNEESTARIWWGENNHPMTPETFEIVRRSLADYLQGRDVYVLDAAAGADPEYRMPIQVITELAWHNLFARQLFLRASENDITTDRPGFTILCVPHFRTNPRTHGTRSDAAIIIDFKERLVLIAGTEYAGEMKKSIFTVLNFILPARGVLPMHCSANVGADGDVALFFGLSGTGKTSLSADTSRMLVGDDEHGWGENGVFNFEGGCYAKCINLSQKYEPQIWNAARFGSVYENVVLDPKTRVPDYADSSLTENTRVAYPIDFIDNVVPSGMAGHPNAVIFLSADSFGVLPPISKLTTEQAMYYFLSGYTSKLAGTESGVTTPQATFSSCFGAAFLPRRPGEYANLLRERIEKHNVRCYLINTGWTGGPYGVGSRININYTRAMVRAAISGEIDKAEMVTDPVFGFQVPTFCPDVPSSVLSPRGTWDDPEAYDKQAHKLAELFTKNFEQFVVPGDDIRQAGPRVS</sequence>
<comment type="catalytic activity">
    <reaction evidence="9 10">
        <text>oxaloacetate + ATP = phosphoenolpyruvate + ADP + CO2</text>
        <dbReference type="Rhea" id="RHEA:18617"/>
        <dbReference type="ChEBI" id="CHEBI:16452"/>
        <dbReference type="ChEBI" id="CHEBI:16526"/>
        <dbReference type="ChEBI" id="CHEBI:30616"/>
        <dbReference type="ChEBI" id="CHEBI:58702"/>
        <dbReference type="ChEBI" id="CHEBI:456216"/>
        <dbReference type="EC" id="4.1.1.49"/>
    </reaction>
</comment>
<feature type="binding site" evidence="10">
    <location>
        <position position="193"/>
    </location>
    <ligand>
        <name>substrate</name>
    </ligand>
</feature>
<dbReference type="RefSeq" id="WP_338257458.1">
    <property type="nucleotide sequence ID" value="NZ_BSRI01000002.1"/>
</dbReference>
<feature type="binding site" evidence="10">
    <location>
        <position position="320"/>
    </location>
    <ligand>
        <name>ATP</name>
        <dbReference type="ChEBI" id="CHEBI:30616"/>
    </ligand>
</feature>
<dbReference type="SUPFAM" id="SSF53795">
    <property type="entry name" value="PEP carboxykinase-like"/>
    <property type="match status" value="1"/>
</dbReference>
<reference evidence="11 12" key="1">
    <citation type="submission" date="2023-02" db="EMBL/GenBank/DDBJ databases">
        <title>Dictyobacter halimunensis sp. nov., a new member of the class Ktedonobacteria from forest soil in a geothermal area.</title>
        <authorList>
            <person name="Rachmania M.K."/>
            <person name="Ningsih F."/>
            <person name="Sakai Y."/>
            <person name="Yabe S."/>
            <person name="Yokota A."/>
            <person name="Sjamsuridzal W."/>
        </authorList>
    </citation>
    <scope>NUCLEOTIDE SEQUENCE [LARGE SCALE GENOMIC DNA]</scope>
    <source>
        <strain evidence="11 12">S3.2.2.5</strain>
    </source>
</reference>
<comment type="caution">
    <text evidence="11">The sequence shown here is derived from an EMBL/GenBank/DDBJ whole genome shotgun (WGS) entry which is preliminary data.</text>
</comment>
<dbReference type="PANTHER" id="PTHR30031:SF0">
    <property type="entry name" value="PHOSPHOENOLPYRUVATE CARBOXYKINASE (ATP)"/>
    <property type="match status" value="1"/>
</dbReference>
<evidence type="ECO:0000256" key="7">
    <source>
        <dbReference type="ARBA" id="ARBA00022840"/>
    </source>
</evidence>
<comment type="subcellular location">
    <subcellularLocation>
        <location evidence="10">Cytoplasm</location>
    </subcellularLocation>
</comment>
<dbReference type="HAMAP" id="MF_00453">
    <property type="entry name" value="PEPCK_ATP"/>
    <property type="match status" value="1"/>
</dbReference>
<comment type="pathway">
    <text evidence="1 10">Carbohydrate biosynthesis; gluconeogenesis.</text>
</comment>
<feature type="binding site" evidence="10">
    <location>
        <position position="199"/>
    </location>
    <ligand>
        <name>ATP</name>
        <dbReference type="ChEBI" id="CHEBI:30616"/>
    </ligand>
</feature>
<feature type="binding site" evidence="10">
    <location>
        <position position="58"/>
    </location>
    <ligand>
        <name>substrate</name>
    </ligand>
</feature>
<organism evidence="11 12">
    <name type="scientific">Dictyobacter halimunensis</name>
    <dbReference type="NCBI Taxonomy" id="3026934"/>
    <lineage>
        <taxon>Bacteria</taxon>
        <taxon>Bacillati</taxon>
        <taxon>Chloroflexota</taxon>
        <taxon>Ktedonobacteria</taxon>
        <taxon>Ktedonobacterales</taxon>
        <taxon>Dictyobacteraceae</taxon>
        <taxon>Dictyobacter</taxon>
    </lineage>
</organism>
<dbReference type="Gene3D" id="3.40.449.10">
    <property type="entry name" value="Phosphoenolpyruvate Carboxykinase, domain 1"/>
    <property type="match status" value="1"/>
</dbReference>
<feature type="binding site" evidence="10">
    <location>
        <position position="218"/>
    </location>
    <ligand>
        <name>ATP</name>
        <dbReference type="ChEBI" id="CHEBI:30616"/>
    </ligand>
</feature>
<evidence type="ECO:0000256" key="3">
    <source>
        <dbReference type="ARBA" id="ARBA00012363"/>
    </source>
</evidence>
<accession>A0ABQ6G6F5</accession>
<feature type="binding site" evidence="10">
    <location>
        <begin position="439"/>
        <end position="440"/>
    </location>
    <ligand>
        <name>ATP</name>
        <dbReference type="ChEBI" id="CHEBI:30616"/>
    </ligand>
</feature>
<feature type="binding site" evidence="10">
    <location>
        <position position="445"/>
    </location>
    <ligand>
        <name>ATP</name>
        <dbReference type="ChEBI" id="CHEBI:30616"/>
    </ligand>
</feature>
<gene>
    <name evidence="11" type="primary">pckA1</name>
    <name evidence="10" type="synonym">pckA</name>
    <name evidence="11" type="ORF">KDH_72150</name>
</gene>
<dbReference type="PANTHER" id="PTHR30031">
    <property type="entry name" value="PHOSPHOENOLPYRUVATE CARBOXYKINASE ATP"/>
    <property type="match status" value="1"/>
</dbReference>
<name>A0ABQ6G6F5_9CHLR</name>
<evidence type="ECO:0000256" key="5">
    <source>
        <dbReference type="ARBA" id="ARBA00022741"/>
    </source>
</evidence>
<dbReference type="InterPro" id="IPR013035">
    <property type="entry name" value="PEP_carboxykinase_C"/>
</dbReference>
<evidence type="ECO:0000256" key="4">
    <source>
        <dbReference type="ARBA" id="ARBA00022432"/>
    </source>
</evidence>
<evidence type="ECO:0000256" key="9">
    <source>
        <dbReference type="ARBA" id="ARBA00047371"/>
    </source>
</evidence>
<dbReference type="NCBIfam" id="NF006821">
    <property type="entry name" value="PRK09344.1-3"/>
    <property type="match status" value="1"/>
</dbReference>
<keyword evidence="10" id="KW-0963">Cytoplasm</keyword>
<dbReference type="Proteomes" id="UP001344906">
    <property type="component" value="Unassembled WGS sequence"/>
</dbReference>
<comment type="cofactor">
    <cofactor evidence="10">
        <name>Mn(2+)</name>
        <dbReference type="ChEBI" id="CHEBI:29035"/>
    </cofactor>
    <text evidence="10">Binds 1 Mn(2+) ion per subunit.</text>
</comment>
<evidence type="ECO:0000313" key="11">
    <source>
        <dbReference type="EMBL" id="GLV60395.1"/>
    </source>
</evidence>
<comment type="function">
    <text evidence="10">Involved in the gluconeogenesis. Catalyzes the conversion of oxaloacetate (OAA) to phosphoenolpyruvate (PEP) through direct phosphoryl transfer between the nucleoside triphosphate and OAA.</text>
</comment>
<evidence type="ECO:0000313" key="12">
    <source>
        <dbReference type="Proteomes" id="UP001344906"/>
    </source>
</evidence>
<feature type="binding site" evidence="10">
    <location>
        <position position="199"/>
    </location>
    <ligand>
        <name>Mn(2+)</name>
        <dbReference type="ChEBI" id="CHEBI:29035"/>
    </ligand>
</feature>
<keyword evidence="5 10" id="KW-0547">Nucleotide-binding</keyword>
<feature type="binding site" evidence="10">
    <location>
        <position position="218"/>
    </location>
    <ligand>
        <name>Mn(2+)</name>
        <dbReference type="ChEBI" id="CHEBI:29035"/>
    </ligand>
</feature>
<keyword evidence="8 10" id="KW-0456">Lyase</keyword>
<dbReference type="InterPro" id="IPR008210">
    <property type="entry name" value="PEP_carboxykinase_N"/>
</dbReference>
<keyword evidence="6 10" id="KW-0210">Decarboxylase</keyword>
<evidence type="ECO:0000256" key="6">
    <source>
        <dbReference type="ARBA" id="ARBA00022793"/>
    </source>
</evidence>
<dbReference type="Pfam" id="PF01293">
    <property type="entry name" value="PEPCK_ATP"/>
    <property type="match status" value="1"/>
</dbReference>
<evidence type="ECO:0000256" key="8">
    <source>
        <dbReference type="ARBA" id="ARBA00023239"/>
    </source>
</evidence>
<evidence type="ECO:0000256" key="10">
    <source>
        <dbReference type="HAMAP-Rule" id="MF_00453"/>
    </source>
</evidence>
<evidence type="ECO:0000256" key="1">
    <source>
        <dbReference type="ARBA" id="ARBA00004742"/>
    </source>
</evidence>
<dbReference type="EMBL" id="BSRI01000002">
    <property type="protein sequence ID" value="GLV60395.1"/>
    <property type="molecule type" value="Genomic_DNA"/>
</dbReference>
<dbReference type="NCBIfam" id="TIGR00224">
    <property type="entry name" value="pckA"/>
    <property type="match status" value="1"/>
</dbReference>
<dbReference type="Gene3D" id="2.170.8.10">
    <property type="entry name" value="Phosphoenolpyruvate Carboxykinase, domain 2"/>
    <property type="match status" value="1"/>
</dbReference>
<keyword evidence="7 10" id="KW-0067">ATP-binding</keyword>
<keyword evidence="10" id="KW-0464">Manganese</keyword>
<dbReference type="NCBIfam" id="NF006820">
    <property type="entry name" value="PRK09344.1-2"/>
    <property type="match status" value="1"/>
</dbReference>
<dbReference type="InterPro" id="IPR001272">
    <property type="entry name" value="PEP_carboxykinase_ATP"/>
</dbReference>
<feature type="binding site" evidence="10">
    <location>
        <position position="320"/>
    </location>
    <ligand>
        <name>substrate</name>
    </ligand>
</feature>
<feature type="binding site" evidence="10">
    <location>
        <position position="255"/>
    </location>
    <ligand>
        <name>Mn(2+)</name>
        <dbReference type="ChEBI" id="CHEBI:29035"/>
    </ligand>
</feature>
<comment type="caution">
    <text evidence="10">Lacks conserved residue(s) required for the propagation of feature annotation.</text>
</comment>
<dbReference type="SUPFAM" id="SSF68923">
    <property type="entry name" value="PEP carboxykinase N-terminal domain"/>
    <property type="match status" value="1"/>
</dbReference>
<dbReference type="Gene3D" id="3.90.228.20">
    <property type="match status" value="1"/>
</dbReference>